<dbReference type="Proteomes" id="UP000183994">
    <property type="component" value="Unassembled WGS sequence"/>
</dbReference>
<dbReference type="InterPro" id="IPR036890">
    <property type="entry name" value="HATPase_C_sf"/>
</dbReference>
<keyword evidence="5" id="KW-0547">Nucleotide-binding</keyword>
<feature type="domain" description="PAS" evidence="10">
    <location>
        <begin position="130"/>
        <end position="174"/>
    </location>
</feature>
<dbReference type="OrthoDB" id="9805967at2"/>
<dbReference type="GO" id="GO:0000155">
    <property type="term" value="F:phosphorelay sensor kinase activity"/>
    <property type="evidence" value="ECO:0007669"/>
    <property type="project" value="InterPro"/>
</dbReference>
<protein>
    <recommendedName>
        <fullName evidence="2">histidine kinase</fullName>
        <ecNumber evidence="2">2.7.13.3</ecNumber>
    </recommendedName>
</protein>
<dbReference type="InterPro" id="IPR036097">
    <property type="entry name" value="HisK_dim/P_sf"/>
</dbReference>
<evidence type="ECO:0000256" key="1">
    <source>
        <dbReference type="ARBA" id="ARBA00000085"/>
    </source>
</evidence>
<dbReference type="Gene3D" id="3.30.450.20">
    <property type="entry name" value="PAS domain"/>
    <property type="match status" value="1"/>
</dbReference>
<dbReference type="Pfam" id="PF00512">
    <property type="entry name" value="HisKA"/>
    <property type="match status" value="1"/>
</dbReference>
<dbReference type="PROSITE" id="PS50112">
    <property type="entry name" value="PAS"/>
    <property type="match status" value="2"/>
</dbReference>
<comment type="catalytic activity">
    <reaction evidence="1">
        <text>ATP + protein L-histidine = ADP + protein N-phospho-L-histidine.</text>
        <dbReference type="EC" id="2.7.13.3"/>
    </reaction>
</comment>
<dbReference type="SUPFAM" id="SSF55785">
    <property type="entry name" value="PYP-like sensor domain (PAS domain)"/>
    <property type="match status" value="1"/>
</dbReference>
<dbReference type="AlphaFoldDB" id="A0A1M6GBX3"/>
<keyword evidence="8" id="KW-0902">Two-component regulatory system</keyword>
<dbReference type="SUPFAM" id="SSF47384">
    <property type="entry name" value="Homodimeric domain of signal transducing histidine kinase"/>
    <property type="match status" value="1"/>
</dbReference>
<evidence type="ECO:0000256" key="2">
    <source>
        <dbReference type="ARBA" id="ARBA00012438"/>
    </source>
</evidence>
<gene>
    <name evidence="11" type="ORF">SAMN02745216_00964</name>
</gene>
<dbReference type="InterPro" id="IPR005467">
    <property type="entry name" value="His_kinase_dom"/>
</dbReference>
<name>A0A1M6GBX3_9BACT</name>
<evidence type="ECO:0000259" key="10">
    <source>
        <dbReference type="PROSITE" id="PS50112"/>
    </source>
</evidence>
<dbReference type="RefSeq" id="WP_073473529.1">
    <property type="nucleotide sequence ID" value="NZ_FQZU01000004.1"/>
</dbReference>
<reference evidence="12" key="1">
    <citation type="submission" date="2016-11" db="EMBL/GenBank/DDBJ databases">
        <authorList>
            <person name="Varghese N."/>
            <person name="Submissions S."/>
        </authorList>
    </citation>
    <scope>NUCLEOTIDE SEQUENCE [LARGE SCALE GENOMIC DNA]</scope>
    <source>
        <strain evidence="12">DSM 16219</strain>
    </source>
</reference>
<evidence type="ECO:0000256" key="7">
    <source>
        <dbReference type="ARBA" id="ARBA00022840"/>
    </source>
</evidence>
<dbReference type="PANTHER" id="PTHR43065">
    <property type="entry name" value="SENSOR HISTIDINE KINASE"/>
    <property type="match status" value="1"/>
</dbReference>
<evidence type="ECO:0000256" key="5">
    <source>
        <dbReference type="ARBA" id="ARBA00022741"/>
    </source>
</evidence>
<dbReference type="InterPro" id="IPR000014">
    <property type="entry name" value="PAS"/>
</dbReference>
<dbReference type="PROSITE" id="PS50109">
    <property type="entry name" value="HIS_KIN"/>
    <property type="match status" value="1"/>
</dbReference>
<dbReference type="InterPro" id="IPR004358">
    <property type="entry name" value="Sig_transdc_His_kin-like_C"/>
</dbReference>
<dbReference type="Gene3D" id="3.30.565.10">
    <property type="entry name" value="Histidine kinase-like ATPase, C-terminal domain"/>
    <property type="match status" value="1"/>
</dbReference>
<dbReference type="InterPro" id="IPR013767">
    <property type="entry name" value="PAS_fold"/>
</dbReference>
<dbReference type="SMART" id="SM00387">
    <property type="entry name" value="HATPase_c"/>
    <property type="match status" value="1"/>
</dbReference>
<keyword evidence="3" id="KW-0597">Phosphoprotein</keyword>
<proteinExistence type="predicted"/>
<evidence type="ECO:0000256" key="6">
    <source>
        <dbReference type="ARBA" id="ARBA00022777"/>
    </source>
</evidence>
<dbReference type="SUPFAM" id="SSF55874">
    <property type="entry name" value="ATPase domain of HSP90 chaperone/DNA topoisomerase II/histidine kinase"/>
    <property type="match status" value="1"/>
</dbReference>
<dbReference type="CDD" id="cd00130">
    <property type="entry name" value="PAS"/>
    <property type="match status" value="2"/>
</dbReference>
<evidence type="ECO:0000256" key="4">
    <source>
        <dbReference type="ARBA" id="ARBA00022679"/>
    </source>
</evidence>
<keyword evidence="4" id="KW-0808">Transferase</keyword>
<keyword evidence="7" id="KW-0067">ATP-binding</keyword>
<accession>A0A1M6GBX3</accession>
<sequence>MDTFMEMFRHHPDPAFLADKSGKIIGWNAPADEMLGLPYSPENVDLVANKGVHRFHPSLNELFAQCIQRGAGSEQWVLPLPGDMGKPHIRFIVTPIQKSTGVSGAWAVCPRSHEDRDGVCFTPENPVVRMLSFLTNMIESTVNGIVVMDPRGKVLMFNKSMEIMTGFASEDVVGIPGGVDLFYGWETAKRNMKLMRSKQYGRPGILNMVKTELKDKDGNPFPVTLSAGIMFEDGHETGSVGIFGDLRESERLARELRSAQERLIQADRNAALGRLSASVAHEINNPLSGILMFAEIMQRSLKDDPVYRDDLKEIIDQTLRCKAIVRNLLGFSRKSDNGNEPFDIPEAFRQCLDIVLPQAKFQGIEVKCDFQPDMPKMQADRVQMQQVFTNLVLNAADALEGKGLICIKARHDFESGYFFMEFRDNGPGVAQGELEKIFESFYTTKPVGYGTGLGLSITQDIIHNHGGSIGVENHPEGGTIFTIRLPGPKIKKES</sequence>
<evidence type="ECO:0000313" key="12">
    <source>
        <dbReference type="Proteomes" id="UP000183994"/>
    </source>
</evidence>
<dbReference type="PANTHER" id="PTHR43065:SF10">
    <property type="entry name" value="PEROXIDE STRESS-ACTIVATED HISTIDINE KINASE MAK3"/>
    <property type="match status" value="1"/>
</dbReference>
<dbReference type="STRING" id="1121393.SAMN02745216_00964"/>
<dbReference type="PRINTS" id="PR00344">
    <property type="entry name" value="BCTRLSENSOR"/>
</dbReference>
<keyword evidence="6" id="KW-0418">Kinase</keyword>
<evidence type="ECO:0000256" key="3">
    <source>
        <dbReference type="ARBA" id="ARBA00022553"/>
    </source>
</evidence>
<dbReference type="InterPro" id="IPR003594">
    <property type="entry name" value="HATPase_dom"/>
</dbReference>
<dbReference type="SMART" id="SM00091">
    <property type="entry name" value="PAS"/>
    <property type="match status" value="2"/>
</dbReference>
<dbReference type="CDD" id="cd00082">
    <property type="entry name" value="HisKA"/>
    <property type="match status" value="1"/>
</dbReference>
<dbReference type="SMART" id="SM00388">
    <property type="entry name" value="HisKA"/>
    <property type="match status" value="1"/>
</dbReference>
<dbReference type="InterPro" id="IPR035965">
    <property type="entry name" value="PAS-like_dom_sf"/>
</dbReference>
<evidence type="ECO:0000259" key="9">
    <source>
        <dbReference type="PROSITE" id="PS50109"/>
    </source>
</evidence>
<dbReference type="Pfam" id="PF02518">
    <property type="entry name" value="HATPase_c"/>
    <property type="match status" value="1"/>
</dbReference>
<keyword evidence="12" id="KW-1185">Reference proteome</keyword>
<dbReference type="NCBIfam" id="TIGR00229">
    <property type="entry name" value="sensory_box"/>
    <property type="match status" value="1"/>
</dbReference>
<organism evidence="11 12">
    <name type="scientific">Desulfatibacillum alkenivorans DSM 16219</name>
    <dbReference type="NCBI Taxonomy" id="1121393"/>
    <lineage>
        <taxon>Bacteria</taxon>
        <taxon>Pseudomonadati</taxon>
        <taxon>Thermodesulfobacteriota</taxon>
        <taxon>Desulfobacteria</taxon>
        <taxon>Desulfobacterales</taxon>
        <taxon>Desulfatibacillaceae</taxon>
        <taxon>Desulfatibacillum</taxon>
    </lineage>
</organism>
<dbReference type="GO" id="GO:0006355">
    <property type="term" value="P:regulation of DNA-templated transcription"/>
    <property type="evidence" value="ECO:0007669"/>
    <property type="project" value="InterPro"/>
</dbReference>
<dbReference type="Gene3D" id="1.10.287.130">
    <property type="match status" value="1"/>
</dbReference>
<dbReference type="Pfam" id="PF13426">
    <property type="entry name" value="PAS_9"/>
    <property type="match status" value="1"/>
</dbReference>
<feature type="domain" description="PAS" evidence="10">
    <location>
        <begin position="1"/>
        <end position="37"/>
    </location>
</feature>
<dbReference type="EC" id="2.7.13.3" evidence="2"/>
<evidence type="ECO:0000313" key="11">
    <source>
        <dbReference type="EMBL" id="SHJ07421.1"/>
    </source>
</evidence>
<feature type="domain" description="Histidine kinase" evidence="9">
    <location>
        <begin position="278"/>
        <end position="489"/>
    </location>
</feature>
<dbReference type="EMBL" id="FQZU01000004">
    <property type="protein sequence ID" value="SHJ07421.1"/>
    <property type="molecule type" value="Genomic_DNA"/>
</dbReference>
<evidence type="ECO:0000256" key="8">
    <source>
        <dbReference type="ARBA" id="ARBA00023012"/>
    </source>
</evidence>
<dbReference type="GO" id="GO:0005524">
    <property type="term" value="F:ATP binding"/>
    <property type="evidence" value="ECO:0007669"/>
    <property type="project" value="UniProtKB-KW"/>
</dbReference>
<dbReference type="Pfam" id="PF00989">
    <property type="entry name" value="PAS"/>
    <property type="match status" value="1"/>
</dbReference>
<dbReference type="InterPro" id="IPR003661">
    <property type="entry name" value="HisK_dim/P_dom"/>
</dbReference>